<dbReference type="InterPro" id="IPR016032">
    <property type="entry name" value="Sig_transdc_resp-reg_C-effctor"/>
</dbReference>
<keyword evidence="5" id="KW-1185">Reference proteome</keyword>
<dbReference type="Proteomes" id="UP001385892">
    <property type="component" value="Unassembled WGS sequence"/>
</dbReference>
<dbReference type="SMART" id="SM00862">
    <property type="entry name" value="Trans_reg_C"/>
    <property type="match status" value="1"/>
</dbReference>
<gene>
    <name evidence="4" type="ORF">WKW82_12605</name>
</gene>
<dbReference type="InterPro" id="IPR050471">
    <property type="entry name" value="AB_hydrolase"/>
</dbReference>
<sequence length="405" mass="44330">MPTEPLPAIALPGFVFDLQHRELREVASGQRVALRPQTAAVLHCLALHAGRVVPKEELMHFVWSKIVVTDDSLVQCIKDLRRVLGDVAHRIIQTEPKRGYRMVIDAAPAADFKQDIRFASSANGIRIAYAISGVGPPLVRAAHWMTHVEWDFRSSVAGEFLRHLSQRYKLLRYDGRGCGLSDRGVQMATLDDAVRDLEAVVDAAGFSRFALLGRSQGGAIAISYAARHPDRVSHLVTVGGFLRGQSRRGEQSASTESIEAFCGVLQEGWGKENSALRQIWTSYAFPGASVEQQDSWNQLQRVACSPQDAATIWRTGALYDATAEVQRVRCPTLVLHNPDDALVPFEEGRLIAAGIKGAHLETFAGRNHVPLPGEPAFECVMAQIDKFLAVPSPTAPGALISEKFV</sequence>
<dbReference type="RefSeq" id="WP_340342622.1">
    <property type="nucleotide sequence ID" value="NZ_JBBKZT010000005.1"/>
</dbReference>
<evidence type="ECO:0000313" key="4">
    <source>
        <dbReference type="EMBL" id="MEJ8847492.1"/>
    </source>
</evidence>
<dbReference type="InterPro" id="IPR001867">
    <property type="entry name" value="OmpR/PhoB-type_DNA-bd"/>
</dbReference>
<dbReference type="PROSITE" id="PS51755">
    <property type="entry name" value="OMPR_PHOB"/>
    <property type="match status" value="1"/>
</dbReference>
<dbReference type="InterPro" id="IPR000073">
    <property type="entry name" value="AB_hydrolase_1"/>
</dbReference>
<keyword evidence="1 2" id="KW-0238">DNA-binding</keyword>
<dbReference type="PRINTS" id="PR00111">
    <property type="entry name" value="ABHYDROLASE"/>
</dbReference>
<evidence type="ECO:0000313" key="5">
    <source>
        <dbReference type="Proteomes" id="UP001385892"/>
    </source>
</evidence>
<evidence type="ECO:0000259" key="3">
    <source>
        <dbReference type="PROSITE" id="PS51755"/>
    </source>
</evidence>
<dbReference type="InterPro" id="IPR029058">
    <property type="entry name" value="AB_hydrolase_fold"/>
</dbReference>
<dbReference type="PANTHER" id="PTHR43433">
    <property type="entry name" value="HYDROLASE, ALPHA/BETA FOLD FAMILY PROTEIN"/>
    <property type="match status" value="1"/>
</dbReference>
<protein>
    <submittedName>
        <fullName evidence="4">Alpha/beta fold hydrolase</fullName>
    </submittedName>
</protein>
<dbReference type="Gene3D" id="3.40.50.1820">
    <property type="entry name" value="alpha/beta hydrolase"/>
    <property type="match status" value="1"/>
</dbReference>
<reference evidence="4 5" key="1">
    <citation type="submission" date="2024-03" db="EMBL/GenBank/DDBJ databases">
        <title>Novel species of the genus Variovorax.</title>
        <authorList>
            <person name="Liu Q."/>
            <person name="Xin Y.-H."/>
        </authorList>
    </citation>
    <scope>NUCLEOTIDE SEQUENCE [LARGE SCALE GENOMIC DNA]</scope>
    <source>
        <strain evidence="4 5">KACC 18900</strain>
    </source>
</reference>
<evidence type="ECO:0000256" key="1">
    <source>
        <dbReference type="ARBA" id="ARBA00023125"/>
    </source>
</evidence>
<dbReference type="SUPFAM" id="SSF53474">
    <property type="entry name" value="alpha/beta-Hydrolases"/>
    <property type="match status" value="1"/>
</dbReference>
<keyword evidence="4" id="KW-0378">Hydrolase</keyword>
<accession>A0ABU8WLQ8</accession>
<dbReference type="SUPFAM" id="SSF46894">
    <property type="entry name" value="C-terminal effector domain of the bipartite response regulators"/>
    <property type="match status" value="1"/>
</dbReference>
<organism evidence="4 5">
    <name type="scientific">Variovorax rhizosphaerae</name>
    <dbReference type="NCBI Taxonomy" id="1836200"/>
    <lineage>
        <taxon>Bacteria</taxon>
        <taxon>Pseudomonadati</taxon>
        <taxon>Pseudomonadota</taxon>
        <taxon>Betaproteobacteria</taxon>
        <taxon>Burkholderiales</taxon>
        <taxon>Comamonadaceae</taxon>
        <taxon>Variovorax</taxon>
    </lineage>
</organism>
<dbReference type="Pfam" id="PF00561">
    <property type="entry name" value="Abhydrolase_1"/>
    <property type="match status" value="1"/>
</dbReference>
<dbReference type="PANTHER" id="PTHR43433:SF5">
    <property type="entry name" value="AB HYDROLASE-1 DOMAIN-CONTAINING PROTEIN"/>
    <property type="match status" value="1"/>
</dbReference>
<dbReference type="Pfam" id="PF00486">
    <property type="entry name" value="Trans_reg_C"/>
    <property type="match status" value="1"/>
</dbReference>
<feature type="DNA-binding region" description="OmpR/PhoB-type" evidence="2">
    <location>
        <begin position="6"/>
        <end position="104"/>
    </location>
</feature>
<name>A0ABU8WLQ8_9BURK</name>
<evidence type="ECO:0000256" key="2">
    <source>
        <dbReference type="PROSITE-ProRule" id="PRU01091"/>
    </source>
</evidence>
<dbReference type="InterPro" id="IPR036388">
    <property type="entry name" value="WH-like_DNA-bd_sf"/>
</dbReference>
<dbReference type="CDD" id="cd00383">
    <property type="entry name" value="trans_reg_C"/>
    <property type="match status" value="1"/>
</dbReference>
<dbReference type="GO" id="GO:0016787">
    <property type="term" value="F:hydrolase activity"/>
    <property type="evidence" value="ECO:0007669"/>
    <property type="project" value="UniProtKB-KW"/>
</dbReference>
<comment type="caution">
    <text evidence="4">The sequence shown here is derived from an EMBL/GenBank/DDBJ whole genome shotgun (WGS) entry which is preliminary data.</text>
</comment>
<dbReference type="EMBL" id="JBBKZT010000005">
    <property type="protein sequence ID" value="MEJ8847492.1"/>
    <property type="molecule type" value="Genomic_DNA"/>
</dbReference>
<feature type="domain" description="OmpR/PhoB-type" evidence="3">
    <location>
        <begin position="6"/>
        <end position="104"/>
    </location>
</feature>
<proteinExistence type="predicted"/>
<dbReference type="Gene3D" id="1.10.10.10">
    <property type="entry name" value="Winged helix-like DNA-binding domain superfamily/Winged helix DNA-binding domain"/>
    <property type="match status" value="1"/>
</dbReference>